<feature type="transmembrane region" description="Helical" evidence="1">
    <location>
        <begin position="74"/>
        <end position="92"/>
    </location>
</feature>
<gene>
    <name evidence="3" type="ORF">EG849_00850</name>
</gene>
<keyword evidence="1" id="KW-0812">Transmembrane</keyword>
<protein>
    <recommendedName>
        <fullName evidence="2">SPW repeat-containing integral membrane domain-containing protein</fullName>
    </recommendedName>
</protein>
<dbReference type="InterPro" id="IPR005530">
    <property type="entry name" value="SPW"/>
</dbReference>
<sequence>MKLRNKKKIELHNYVDYSIGALLLFSPTLFSLESKSIESKIILTIGLSVILLNLITTHRLGLAKILNKKAHLKVDLFLGWFLAVSPFLFGFFGTVLLPHFLIGCILILNSFSPLSQKKKKYSNALIN</sequence>
<keyword evidence="1" id="KW-0472">Membrane</keyword>
<evidence type="ECO:0000313" key="3">
    <source>
        <dbReference type="EMBL" id="RRJ94048.1"/>
    </source>
</evidence>
<dbReference type="EMBL" id="RQVR01000001">
    <property type="protein sequence ID" value="RRJ94048.1"/>
    <property type="molecule type" value="Genomic_DNA"/>
</dbReference>
<feature type="transmembrane region" description="Helical" evidence="1">
    <location>
        <begin position="12"/>
        <end position="30"/>
    </location>
</feature>
<keyword evidence="1" id="KW-1133">Transmembrane helix</keyword>
<evidence type="ECO:0000313" key="4">
    <source>
        <dbReference type="Proteomes" id="UP000271937"/>
    </source>
</evidence>
<dbReference type="Pfam" id="PF03779">
    <property type="entry name" value="SPW"/>
    <property type="match status" value="1"/>
</dbReference>
<dbReference type="OrthoDB" id="129082at2"/>
<accession>A0A3P3WHG6</accession>
<name>A0A3P3WHG6_9FLAO</name>
<dbReference type="Proteomes" id="UP000271937">
    <property type="component" value="Unassembled WGS sequence"/>
</dbReference>
<feature type="domain" description="SPW repeat-containing integral membrane" evidence="2">
    <location>
        <begin position="12"/>
        <end position="108"/>
    </location>
</feature>
<evidence type="ECO:0000256" key="1">
    <source>
        <dbReference type="SAM" id="Phobius"/>
    </source>
</evidence>
<dbReference type="AlphaFoldDB" id="A0A3P3WHG6"/>
<dbReference type="RefSeq" id="WP_125011190.1">
    <property type="nucleotide sequence ID" value="NZ_RQVR01000001.1"/>
</dbReference>
<keyword evidence="4" id="KW-1185">Reference proteome</keyword>
<organism evidence="3 4">
    <name type="scientific">Flavobacterium macacae</name>
    <dbReference type="NCBI Taxonomy" id="2488993"/>
    <lineage>
        <taxon>Bacteria</taxon>
        <taxon>Pseudomonadati</taxon>
        <taxon>Bacteroidota</taxon>
        <taxon>Flavobacteriia</taxon>
        <taxon>Flavobacteriales</taxon>
        <taxon>Flavobacteriaceae</taxon>
        <taxon>Flavobacterium</taxon>
    </lineage>
</organism>
<proteinExistence type="predicted"/>
<comment type="caution">
    <text evidence="3">The sequence shown here is derived from an EMBL/GenBank/DDBJ whole genome shotgun (WGS) entry which is preliminary data.</text>
</comment>
<feature type="transmembrane region" description="Helical" evidence="1">
    <location>
        <begin position="42"/>
        <end position="62"/>
    </location>
</feature>
<evidence type="ECO:0000259" key="2">
    <source>
        <dbReference type="Pfam" id="PF03779"/>
    </source>
</evidence>
<reference evidence="3 4" key="1">
    <citation type="submission" date="2018-11" db="EMBL/GenBank/DDBJ databases">
        <title>Flavobacterium sp. nov., YIM 102600 draft genome.</title>
        <authorList>
            <person name="Li G."/>
            <person name="Jiang Y."/>
        </authorList>
    </citation>
    <scope>NUCLEOTIDE SEQUENCE [LARGE SCALE GENOMIC DNA]</scope>
    <source>
        <strain evidence="3 4">YIM 102600</strain>
    </source>
</reference>